<dbReference type="GO" id="GO:0016810">
    <property type="term" value="F:hydrolase activity, acting on carbon-nitrogen (but not peptide) bonds"/>
    <property type="evidence" value="ECO:0007669"/>
    <property type="project" value="InterPro"/>
</dbReference>
<keyword evidence="2" id="KW-1185">Reference proteome</keyword>
<sequence>MAYIIDKANIYDGDKIKIKSIYVKDRRISAINDSFKRYHCMRMNADDFALTPTYIMVDHSEGFGSDFLSFKSYFCEHFISNGCTTIITSCSIQYKEDIPSSLKKKRTSLLSSPIDYVIGLSINLRNLTPEVIRQCERFKLPIIFVELDTEEVILEKPWGWIKAAMFPYNPVLVPKISPSEDPKKSKKLLKLWQNSMEKEKITHISEEIKEKVPVQLKNLKKFGIYPKRGILNIGGEVSYNLFPKITSFDRPEHISYDILKPYVTVYNGEVIYVNDQPIFCSGMGREIFIAKPGYFI</sequence>
<dbReference type="Proteomes" id="UP000276770">
    <property type="component" value="Unassembled WGS sequence"/>
</dbReference>
<gene>
    <name evidence="1" type="ORF">D9X91_11435</name>
</gene>
<protein>
    <submittedName>
        <fullName evidence="1">Uncharacterized protein</fullName>
    </submittedName>
</protein>
<reference evidence="1 2" key="1">
    <citation type="submission" date="2018-10" db="EMBL/GenBank/DDBJ databases">
        <title>Falsibacillus sp. genome draft.</title>
        <authorList>
            <person name="Shi S."/>
        </authorList>
    </citation>
    <scope>NUCLEOTIDE SEQUENCE [LARGE SCALE GENOMIC DNA]</scope>
    <source>
        <strain evidence="1 2">GY 10110</strain>
    </source>
</reference>
<organism evidence="1 2">
    <name type="scientific">Falsibacillus albus</name>
    <dbReference type="NCBI Taxonomy" id="2478915"/>
    <lineage>
        <taxon>Bacteria</taxon>
        <taxon>Bacillati</taxon>
        <taxon>Bacillota</taxon>
        <taxon>Bacilli</taxon>
        <taxon>Bacillales</taxon>
        <taxon>Bacillaceae</taxon>
        <taxon>Falsibacillus</taxon>
    </lineage>
</organism>
<accession>A0A3L7JWH6</accession>
<dbReference type="SUPFAM" id="SSF51338">
    <property type="entry name" value="Composite domain of metallo-dependent hydrolases"/>
    <property type="match status" value="1"/>
</dbReference>
<evidence type="ECO:0000313" key="2">
    <source>
        <dbReference type="Proteomes" id="UP000276770"/>
    </source>
</evidence>
<evidence type="ECO:0000313" key="1">
    <source>
        <dbReference type="EMBL" id="RLQ95106.1"/>
    </source>
</evidence>
<dbReference type="AlphaFoldDB" id="A0A3L7JWH6"/>
<proteinExistence type="predicted"/>
<dbReference type="EMBL" id="RCVZ01000007">
    <property type="protein sequence ID" value="RLQ95106.1"/>
    <property type="molecule type" value="Genomic_DNA"/>
</dbReference>
<name>A0A3L7JWH6_9BACI</name>
<comment type="caution">
    <text evidence="1">The sequence shown here is derived from an EMBL/GenBank/DDBJ whole genome shotgun (WGS) entry which is preliminary data.</text>
</comment>
<dbReference type="InterPro" id="IPR011059">
    <property type="entry name" value="Metal-dep_hydrolase_composite"/>
</dbReference>